<proteinExistence type="predicted"/>
<dbReference type="AlphaFoldDB" id="A0A0L0C870"/>
<dbReference type="EMBL" id="JRES01000772">
    <property type="protein sequence ID" value="KNC28445.1"/>
    <property type="molecule type" value="Genomic_DNA"/>
</dbReference>
<accession>A0A0L0C870</accession>
<dbReference type="Pfam" id="PF07648">
    <property type="entry name" value="Kazal_2"/>
    <property type="match status" value="1"/>
</dbReference>
<keyword evidence="3" id="KW-1185">Reference proteome</keyword>
<reference evidence="2 3" key="1">
    <citation type="journal article" date="2015" name="Nat. Commun.">
        <title>Lucilia cuprina genome unlocks parasitic fly biology to underpin future interventions.</title>
        <authorList>
            <person name="Anstead C.A."/>
            <person name="Korhonen P.K."/>
            <person name="Young N.D."/>
            <person name="Hall R.S."/>
            <person name="Jex A.R."/>
            <person name="Murali S.C."/>
            <person name="Hughes D.S."/>
            <person name="Lee S.F."/>
            <person name="Perry T."/>
            <person name="Stroehlein A.J."/>
            <person name="Ansell B.R."/>
            <person name="Breugelmans B."/>
            <person name="Hofmann A."/>
            <person name="Qu J."/>
            <person name="Dugan S."/>
            <person name="Lee S.L."/>
            <person name="Chao H."/>
            <person name="Dinh H."/>
            <person name="Han Y."/>
            <person name="Doddapaneni H.V."/>
            <person name="Worley K.C."/>
            <person name="Muzny D.M."/>
            <person name="Ioannidis P."/>
            <person name="Waterhouse R.M."/>
            <person name="Zdobnov E.M."/>
            <person name="James P.J."/>
            <person name="Bagnall N.H."/>
            <person name="Kotze A.C."/>
            <person name="Gibbs R.A."/>
            <person name="Richards S."/>
            <person name="Batterham P."/>
            <person name="Gasser R.B."/>
        </authorList>
    </citation>
    <scope>NUCLEOTIDE SEQUENCE [LARGE SCALE GENOMIC DNA]</scope>
    <source>
        <strain evidence="2 3">LS</strain>
        <tissue evidence="2">Full body</tissue>
    </source>
</reference>
<feature type="domain" description="Kazal-like" evidence="1">
    <location>
        <begin position="42"/>
        <end position="85"/>
    </location>
</feature>
<dbReference type="OMA" id="HQFFYSH"/>
<dbReference type="InterPro" id="IPR036058">
    <property type="entry name" value="Kazal_dom_sf"/>
</dbReference>
<comment type="caution">
    <text evidence="2">The sequence shown here is derived from an EMBL/GenBank/DDBJ whole genome shotgun (WGS) entry which is preliminary data.</text>
</comment>
<dbReference type="SUPFAM" id="SSF100895">
    <property type="entry name" value="Kazal-type serine protease inhibitors"/>
    <property type="match status" value="1"/>
</dbReference>
<name>A0A0L0C870_LUCCU</name>
<dbReference type="InterPro" id="IPR002350">
    <property type="entry name" value="Kazal_dom"/>
</dbReference>
<dbReference type="OrthoDB" id="88467at2759"/>
<evidence type="ECO:0000313" key="2">
    <source>
        <dbReference type="EMBL" id="KNC28445.1"/>
    </source>
</evidence>
<evidence type="ECO:0000313" key="3">
    <source>
        <dbReference type="Proteomes" id="UP000037069"/>
    </source>
</evidence>
<evidence type="ECO:0000259" key="1">
    <source>
        <dbReference type="Pfam" id="PF07648"/>
    </source>
</evidence>
<protein>
    <recommendedName>
        <fullName evidence="1">Kazal-like domain-containing protein</fullName>
    </recommendedName>
</protein>
<dbReference type="Gene3D" id="3.30.60.30">
    <property type="match status" value="1"/>
</dbReference>
<sequence length="89" mass="10031">MFATQSMSKKFSILLAVSITILLLLVVVVIVVTGSSCAALRNCDSFKPVCATNKYEHQFFYSQCDMVRENCMTGTNWKRDHFSHCNVNS</sequence>
<gene>
    <name evidence="2" type="ORF">FF38_06017</name>
</gene>
<dbReference type="Proteomes" id="UP000037069">
    <property type="component" value="Unassembled WGS sequence"/>
</dbReference>
<organism evidence="2 3">
    <name type="scientific">Lucilia cuprina</name>
    <name type="common">Green bottle fly</name>
    <name type="synonym">Australian sheep blowfly</name>
    <dbReference type="NCBI Taxonomy" id="7375"/>
    <lineage>
        <taxon>Eukaryota</taxon>
        <taxon>Metazoa</taxon>
        <taxon>Ecdysozoa</taxon>
        <taxon>Arthropoda</taxon>
        <taxon>Hexapoda</taxon>
        <taxon>Insecta</taxon>
        <taxon>Pterygota</taxon>
        <taxon>Neoptera</taxon>
        <taxon>Endopterygota</taxon>
        <taxon>Diptera</taxon>
        <taxon>Brachycera</taxon>
        <taxon>Muscomorpha</taxon>
        <taxon>Oestroidea</taxon>
        <taxon>Calliphoridae</taxon>
        <taxon>Luciliinae</taxon>
        <taxon>Lucilia</taxon>
    </lineage>
</organism>